<dbReference type="EMBL" id="JH668351">
    <property type="protein sequence ID" value="KAG6448003.1"/>
    <property type="molecule type" value="Genomic_DNA"/>
</dbReference>
<evidence type="ECO:0000256" key="8">
    <source>
        <dbReference type="PROSITE-ProRule" id="PRU00042"/>
    </source>
</evidence>
<keyword evidence="11" id="KW-1185">Reference proteome</keyword>
<feature type="domain" description="C2H2-type" evidence="9">
    <location>
        <begin position="42"/>
        <end position="64"/>
    </location>
</feature>
<keyword evidence="4 8" id="KW-0863">Zinc-finger</keyword>
<evidence type="ECO:0000256" key="3">
    <source>
        <dbReference type="ARBA" id="ARBA00022737"/>
    </source>
</evidence>
<keyword evidence="2" id="KW-0479">Metal-binding</keyword>
<keyword evidence="7" id="KW-0539">Nucleus</keyword>
<dbReference type="GO" id="GO:0008270">
    <property type="term" value="F:zinc ion binding"/>
    <property type="evidence" value="ECO:0007669"/>
    <property type="project" value="UniProtKB-KW"/>
</dbReference>
<dbReference type="SMART" id="SM00355">
    <property type="entry name" value="ZnF_C2H2"/>
    <property type="match status" value="3"/>
</dbReference>
<evidence type="ECO:0000256" key="4">
    <source>
        <dbReference type="ARBA" id="ARBA00022771"/>
    </source>
</evidence>
<dbReference type="PANTHER" id="PTHR16515:SF49">
    <property type="entry name" value="GASTRULA ZINC FINGER PROTEIN XLCGF49.1-LIKE-RELATED"/>
    <property type="match status" value="1"/>
</dbReference>
<feature type="domain" description="C2H2-type" evidence="9">
    <location>
        <begin position="12"/>
        <end position="41"/>
    </location>
</feature>
<evidence type="ECO:0000256" key="1">
    <source>
        <dbReference type="ARBA" id="ARBA00004123"/>
    </source>
</evidence>
<name>A0A921YZ43_MANSE</name>
<evidence type="ECO:0000256" key="2">
    <source>
        <dbReference type="ARBA" id="ARBA00022723"/>
    </source>
</evidence>
<gene>
    <name evidence="10" type="ORF">O3G_MSEX005251</name>
</gene>
<dbReference type="AlphaFoldDB" id="A0A921YZ43"/>
<keyword evidence="3" id="KW-0677">Repeat</keyword>
<evidence type="ECO:0000259" key="9">
    <source>
        <dbReference type="PROSITE" id="PS50157"/>
    </source>
</evidence>
<evidence type="ECO:0000313" key="11">
    <source>
        <dbReference type="Proteomes" id="UP000791440"/>
    </source>
</evidence>
<sequence>MKTHKPESERKFKCTFDGCGKSFNFHHHLKHHILTHTNAKQHYCDVCKKGFIQLHHLKAHLNTHNPGSWLYCIEPNCKKKFTTEYARKRHLLTHKVNAEAENTSPLDTISNESPARNSMIGVVDSDLKNSELLKDIACVASANTITEPQKRTKSIEEPPIKFEEQASESYVKNLIDCKTAVGGCLMKAESDNNNCLCAQMSENTETPYDLSPIVDKVKSTNNNVFNCNPSTANCEDCECASVCSLSNTKPPGMNFYDPGENVKPNIEIGINGAIKIKETFDIELKNDVYSPAITSHNDIESFPYNSCKAVLGNCIVSGNATIGEGCLCMKMKIEEQQVTPEEIEEIVPHPSDPKLYSTVINI</sequence>
<dbReference type="EMBL" id="JH668351">
    <property type="protein sequence ID" value="KAG6448001.1"/>
    <property type="molecule type" value="Genomic_DNA"/>
</dbReference>
<dbReference type="InterPro" id="IPR013087">
    <property type="entry name" value="Znf_C2H2_type"/>
</dbReference>
<keyword evidence="5" id="KW-0862">Zinc</keyword>
<dbReference type="InterPro" id="IPR050331">
    <property type="entry name" value="Zinc_finger"/>
</dbReference>
<comment type="subcellular location">
    <subcellularLocation>
        <location evidence="1">Nucleus</location>
    </subcellularLocation>
</comment>
<dbReference type="GO" id="GO:0005634">
    <property type="term" value="C:nucleus"/>
    <property type="evidence" value="ECO:0007669"/>
    <property type="project" value="UniProtKB-SubCell"/>
</dbReference>
<reference evidence="10" key="2">
    <citation type="submission" date="2020-12" db="EMBL/GenBank/DDBJ databases">
        <authorList>
            <person name="Kanost M."/>
        </authorList>
    </citation>
    <scope>NUCLEOTIDE SEQUENCE</scope>
</reference>
<dbReference type="Proteomes" id="UP000791440">
    <property type="component" value="Unassembled WGS sequence"/>
</dbReference>
<dbReference type="PROSITE" id="PS00028">
    <property type="entry name" value="ZINC_FINGER_C2H2_1"/>
    <property type="match status" value="3"/>
</dbReference>
<evidence type="ECO:0000256" key="5">
    <source>
        <dbReference type="ARBA" id="ARBA00022833"/>
    </source>
</evidence>
<evidence type="ECO:0000313" key="10">
    <source>
        <dbReference type="EMBL" id="KAG6448001.1"/>
    </source>
</evidence>
<protein>
    <recommendedName>
        <fullName evidence="9">C2H2-type domain-containing protein</fullName>
    </recommendedName>
</protein>
<accession>A0A921YZ43</accession>
<comment type="caution">
    <text evidence="10">The sequence shown here is derived from an EMBL/GenBank/DDBJ whole genome shotgun (WGS) entry which is preliminary data.</text>
</comment>
<dbReference type="GO" id="GO:0010468">
    <property type="term" value="P:regulation of gene expression"/>
    <property type="evidence" value="ECO:0007669"/>
    <property type="project" value="TreeGrafter"/>
</dbReference>
<dbReference type="PANTHER" id="PTHR16515">
    <property type="entry name" value="PR DOMAIN ZINC FINGER PROTEIN"/>
    <property type="match status" value="1"/>
</dbReference>
<keyword evidence="6" id="KW-0238">DNA-binding</keyword>
<proteinExistence type="predicted"/>
<reference evidence="10" key="1">
    <citation type="journal article" date="2016" name="Insect Biochem. Mol. Biol.">
        <title>Multifaceted biological insights from a draft genome sequence of the tobacco hornworm moth, Manduca sexta.</title>
        <authorList>
            <person name="Kanost M.R."/>
            <person name="Arrese E.L."/>
            <person name="Cao X."/>
            <person name="Chen Y.R."/>
            <person name="Chellapilla S."/>
            <person name="Goldsmith M.R."/>
            <person name="Grosse-Wilde E."/>
            <person name="Heckel D.G."/>
            <person name="Herndon N."/>
            <person name="Jiang H."/>
            <person name="Papanicolaou A."/>
            <person name="Qu J."/>
            <person name="Soulages J.L."/>
            <person name="Vogel H."/>
            <person name="Walters J."/>
            <person name="Waterhouse R.M."/>
            <person name="Ahn S.J."/>
            <person name="Almeida F.C."/>
            <person name="An C."/>
            <person name="Aqrawi P."/>
            <person name="Bretschneider A."/>
            <person name="Bryant W.B."/>
            <person name="Bucks S."/>
            <person name="Chao H."/>
            <person name="Chevignon G."/>
            <person name="Christen J.M."/>
            <person name="Clarke D.F."/>
            <person name="Dittmer N.T."/>
            <person name="Ferguson L.C.F."/>
            <person name="Garavelou S."/>
            <person name="Gordon K.H.J."/>
            <person name="Gunaratna R.T."/>
            <person name="Han Y."/>
            <person name="Hauser F."/>
            <person name="He Y."/>
            <person name="Heidel-Fischer H."/>
            <person name="Hirsh A."/>
            <person name="Hu Y."/>
            <person name="Jiang H."/>
            <person name="Kalra D."/>
            <person name="Klinner C."/>
            <person name="Konig C."/>
            <person name="Kovar C."/>
            <person name="Kroll A.R."/>
            <person name="Kuwar S.S."/>
            <person name="Lee S.L."/>
            <person name="Lehman R."/>
            <person name="Li K."/>
            <person name="Li Z."/>
            <person name="Liang H."/>
            <person name="Lovelace S."/>
            <person name="Lu Z."/>
            <person name="Mansfield J.H."/>
            <person name="McCulloch K.J."/>
            <person name="Mathew T."/>
            <person name="Morton B."/>
            <person name="Muzny D.M."/>
            <person name="Neunemann D."/>
            <person name="Ongeri F."/>
            <person name="Pauchet Y."/>
            <person name="Pu L.L."/>
            <person name="Pyrousis I."/>
            <person name="Rao X.J."/>
            <person name="Redding A."/>
            <person name="Roesel C."/>
            <person name="Sanchez-Gracia A."/>
            <person name="Schaack S."/>
            <person name="Shukla A."/>
            <person name="Tetreau G."/>
            <person name="Wang Y."/>
            <person name="Xiong G.H."/>
            <person name="Traut W."/>
            <person name="Walsh T.K."/>
            <person name="Worley K.C."/>
            <person name="Wu D."/>
            <person name="Wu W."/>
            <person name="Wu Y.Q."/>
            <person name="Zhang X."/>
            <person name="Zou Z."/>
            <person name="Zucker H."/>
            <person name="Briscoe A.D."/>
            <person name="Burmester T."/>
            <person name="Clem R.J."/>
            <person name="Feyereisen R."/>
            <person name="Grimmelikhuijzen C.J.P."/>
            <person name="Hamodrakas S.J."/>
            <person name="Hansson B.S."/>
            <person name="Huguet E."/>
            <person name="Jermiin L.S."/>
            <person name="Lan Q."/>
            <person name="Lehman H.K."/>
            <person name="Lorenzen M."/>
            <person name="Merzendorfer H."/>
            <person name="Michalopoulos I."/>
            <person name="Morton D.B."/>
            <person name="Muthukrishnan S."/>
            <person name="Oakeshott J.G."/>
            <person name="Palmer W."/>
            <person name="Park Y."/>
            <person name="Passarelli A.L."/>
            <person name="Rozas J."/>
            <person name="Schwartz L.M."/>
            <person name="Smith W."/>
            <person name="Southgate A."/>
            <person name="Vilcinskas A."/>
            <person name="Vogt R."/>
            <person name="Wang P."/>
            <person name="Werren J."/>
            <person name="Yu X.Q."/>
            <person name="Zhou J.J."/>
            <person name="Brown S.J."/>
            <person name="Scherer S.E."/>
            <person name="Richards S."/>
            <person name="Blissard G.W."/>
        </authorList>
    </citation>
    <scope>NUCLEOTIDE SEQUENCE</scope>
</reference>
<evidence type="ECO:0000256" key="6">
    <source>
        <dbReference type="ARBA" id="ARBA00023125"/>
    </source>
</evidence>
<dbReference type="PROSITE" id="PS50157">
    <property type="entry name" value="ZINC_FINGER_C2H2_2"/>
    <property type="match status" value="2"/>
</dbReference>
<organism evidence="10 11">
    <name type="scientific">Manduca sexta</name>
    <name type="common">Tobacco hawkmoth</name>
    <name type="synonym">Tobacco hornworm</name>
    <dbReference type="NCBI Taxonomy" id="7130"/>
    <lineage>
        <taxon>Eukaryota</taxon>
        <taxon>Metazoa</taxon>
        <taxon>Ecdysozoa</taxon>
        <taxon>Arthropoda</taxon>
        <taxon>Hexapoda</taxon>
        <taxon>Insecta</taxon>
        <taxon>Pterygota</taxon>
        <taxon>Neoptera</taxon>
        <taxon>Endopterygota</taxon>
        <taxon>Lepidoptera</taxon>
        <taxon>Glossata</taxon>
        <taxon>Ditrysia</taxon>
        <taxon>Bombycoidea</taxon>
        <taxon>Sphingidae</taxon>
        <taxon>Sphinginae</taxon>
        <taxon>Sphingini</taxon>
        <taxon>Manduca</taxon>
    </lineage>
</organism>
<dbReference type="GO" id="GO:0003677">
    <property type="term" value="F:DNA binding"/>
    <property type="evidence" value="ECO:0007669"/>
    <property type="project" value="UniProtKB-KW"/>
</dbReference>
<evidence type="ECO:0000256" key="7">
    <source>
        <dbReference type="ARBA" id="ARBA00023242"/>
    </source>
</evidence>
<dbReference type="EMBL" id="JH668351">
    <property type="protein sequence ID" value="KAG6448002.1"/>
    <property type="molecule type" value="Genomic_DNA"/>
</dbReference>
<dbReference type="Pfam" id="PF00096">
    <property type="entry name" value="zf-C2H2"/>
    <property type="match status" value="2"/>
</dbReference>